<dbReference type="InterPro" id="IPR000835">
    <property type="entry name" value="HTH_MarR-typ"/>
</dbReference>
<keyword evidence="3" id="KW-1185">Reference proteome</keyword>
<dbReference type="GO" id="GO:0006950">
    <property type="term" value="P:response to stress"/>
    <property type="evidence" value="ECO:0007669"/>
    <property type="project" value="TreeGrafter"/>
</dbReference>
<dbReference type="Proteomes" id="UP001144313">
    <property type="component" value="Unassembled WGS sequence"/>
</dbReference>
<dbReference type="GO" id="GO:0003700">
    <property type="term" value="F:DNA-binding transcription factor activity"/>
    <property type="evidence" value="ECO:0007669"/>
    <property type="project" value="InterPro"/>
</dbReference>
<feature type="domain" description="HTH marR-type" evidence="1">
    <location>
        <begin position="1"/>
        <end position="148"/>
    </location>
</feature>
<proteinExistence type="predicted"/>
<gene>
    <name evidence="2" type="ORF">GALLR39Z86_34060</name>
</gene>
<dbReference type="PRINTS" id="PR00598">
    <property type="entry name" value="HTHMARR"/>
</dbReference>
<dbReference type="SMART" id="SM00347">
    <property type="entry name" value="HTH_MARR"/>
    <property type="match status" value="1"/>
</dbReference>
<dbReference type="InterPro" id="IPR039422">
    <property type="entry name" value="MarR/SlyA-like"/>
</dbReference>
<dbReference type="SUPFAM" id="SSF46785">
    <property type="entry name" value="Winged helix' DNA-binding domain"/>
    <property type="match status" value="1"/>
</dbReference>
<name>A0A9W6GAW6_9ACTN</name>
<protein>
    <submittedName>
        <fullName evidence="2">Transcriptional regulator</fullName>
    </submittedName>
</protein>
<dbReference type="InterPro" id="IPR036388">
    <property type="entry name" value="WH-like_DNA-bd_sf"/>
</dbReference>
<dbReference type="PANTHER" id="PTHR33164">
    <property type="entry name" value="TRANSCRIPTIONAL REGULATOR, MARR FAMILY"/>
    <property type="match status" value="1"/>
</dbReference>
<organism evidence="2 3">
    <name type="scientific">Glycomyces algeriensis</name>
    <dbReference type="NCBI Taxonomy" id="256037"/>
    <lineage>
        <taxon>Bacteria</taxon>
        <taxon>Bacillati</taxon>
        <taxon>Actinomycetota</taxon>
        <taxon>Actinomycetes</taxon>
        <taxon>Glycomycetales</taxon>
        <taxon>Glycomycetaceae</taxon>
        <taxon>Glycomyces</taxon>
    </lineage>
</organism>
<dbReference type="EMBL" id="BSDT01000001">
    <property type="protein sequence ID" value="GLI43556.1"/>
    <property type="molecule type" value="Genomic_DNA"/>
</dbReference>
<dbReference type="PROSITE" id="PS50995">
    <property type="entry name" value="HTH_MARR_2"/>
    <property type="match status" value="1"/>
</dbReference>
<evidence type="ECO:0000259" key="1">
    <source>
        <dbReference type="PROSITE" id="PS50995"/>
    </source>
</evidence>
<sequence length="149" mass="16493">MSTAATPSTALAQHWCALSALHDGIADHIERRLEAAHGLSVREFSLLTVLDRQAPGRHLQMRQVAEAVVLSQSATTRLVTRMEDRGLLQRTICADDRRGIYTDVTESGRKLLTDAKPTHDRALAEALETARKNPEFTPLVEVLERIGTE</sequence>
<accession>A0A9W6GAW6</accession>
<dbReference type="AlphaFoldDB" id="A0A9W6GAW6"/>
<dbReference type="InterPro" id="IPR036390">
    <property type="entry name" value="WH_DNA-bd_sf"/>
</dbReference>
<dbReference type="Pfam" id="PF12802">
    <property type="entry name" value="MarR_2"/>
    <property type="match status" value="1"/>
</dbReference>
<dbReference type="Gene3D" id="1.10.10.10">
    <property type="entry name" value="Winged helix-like DNA-binding domain superfamily/Winged helix DNA-binding domain"/>
    <property type="match status" value="1"/>
</dbReference>
<reference evidence="2" key="1">
    <citation type="submission" date="2022-12" db="EMBL/GenBank/DDBJ databases">
        <title>Reference genome sequencing for broad-spectrum identification of bacterial and archaeal isolates by mass spectrometry.</title>
        <authorList>
            <person name="Sekiguchi Y."/>
            <person name="Tourlousse D.M."/>
        </authorList>
    </citation>
    <scope>NUCLEOTIDE SEQUENCE</scope>
    <source>
        <strain evidence="2">LLR39Z86</strain>
    </source>
</reference>
<evidence type="ECO:0000313" key="2">
    <source>
        <dbReference type="EMBL" id="GLI43556.1"/>
    </source>
</evidence>
<comment type="caution">
    <text evidence="2">The sequence shown here is derived from an EMBL/GenBank/DDBJ whole genome shotgun (WGS) entry which is preliminary data.</text>
</comment>
<dbReference type="PANTHER" id="PTHR33164:SF99">
    <property type="entry name" value="MARR FAMILY REGULATORY PROTEIN"/>
    <property type="match status" value="1"/>
</dbReference>
<evidence type="ECO:0000313" key="3">
    <source>
        <dbReference type="Proteomes" id="UP001144313"/>
    </source>
</evidence>